<sequence length="44" mass="5191">FQAEVVGSQSIEAELRRLREENRQLKMERDILKKATAFFAKESH</sequence>
<dbReference type="EMBL" id="AMCW01000140">
    <property type="protein sequence ID" value="EKJ99681.1"/>
    <property type="molecule type" value="Genomic_DNA"/>
</dbReference>
<feature type="non-terminal residue" evidence="2">
    <location>
        <position position="1"/>
    </location>
</feature>
<organism evidence="2 3">
    <name type="scientific">Rhodopirellula baltica SH28</name>
    <dbReference type="NCBI Taxonomy" id="993517"/>
    <lineage>
        <taxon>Bacteria</taxon>
        <taxon>Pseudomonadati</taxon>
        <taxon>Planctomycetota</taxon>
        <taxon>Planctomycetia</taxon>
        <taxon>Pirellulales</taxon>
        <taxon>Pirellulaceae</taxon>
        <taxon>Rhodopirellula</taxon>
    </lineage>
</organism>
<gene>
    <name evidence="2" type="ORF">RBSH_05006</name>
</gene>
<evidence type="ECO:0008006" key="4">
    <source>
        <dbReference type="Google" id="ProtNLM"/>
    </source>
</evidence>
<comment type="caution">
    <text evidence="2">The sequence shown here is derived from an EMBL/GenBank/DDBJ whole genome shotgun (WGS) entry which is preliminary data.</text>
</comment>
<protein>
    <recommendedName>
        <fullName evidence="4">Transposase</fullName>
    </recommendedName>
</protein>
<keyword evidence="1" id="KW-0175">Coiled coil</keyword>
<evidence type="ECO:0000313" key="3">
    <source>
        <dbReference type="Proteomes" id="UP000007993"/>
    </source>
</evidence>
<evidence type="ECO:0000313" key="2">
    <source>
        <dbReference type="EMBL" id="EKJ99681.1"/>
    </source>
</evidence>
<reference evidence="2 3" key="1">
    <citation type="journal article" date="2013" name="Mar. Genomics">
        <title>Expression of sulfatases in Rhodopirellula baltica and the diversity of sulfatases in the genus Rhodopirellula.</title>
        <authorList>
            <person name="Wegner C.E."/>
            <person name="Richter-Heitmann T."/>
            <person name="Klindworth A."/>
            <person name="Klockow C."/>
            <person name="Richter M."/>
            <person name="Achstetter T."/>
            <person name="Glockner F.O."/>
            <person name="Harder J."/>
        </authorList>
    </citation>
    <scope>NUCLEOTIDE SEQUENCE [LARGE SCALE GENOMIC DNA]</scope>
    <source>
        <strain evidence="2 3">SH28</strain>
    </source>
</reference>
<accession>K5CZR4</accession>
<dbReference type="SUPFAM" id="SSF46689">
    <property type="entry name" value="Homeodomain-like"/>
    <property type="match status" value="1"/>
</dbReference>
<feature type="coiled-coil region" evidence="1">
    <location>
        <begin position="8"/>
        <end position="35"/>
    </location>
</feature>
<evidence type="ECO:0000256" key="1">
    <source>
        <dbReference type="SAM" id="Coils"/>
    </source>
</evidence>
<dbReference type="Proteomes" id="UP000007993">
    <property type="component" value="Unassembled WGS sequence"/>
</dbReference>
<dbReference type="InterPro" id="IPR009057">
    <property type="entry name" value="Homeodomain-like_sf"/>
</dbReference>
<dbReference type="AlphaFoldDB" id="K5CZR4"/>
<proteinExistence type="predicted"/>
<name>K5CZR4_RHOBT</name>